<name>A0ABU2ZYK4_9GAMM</name>
<dbReference type="SUPFAM" id="SSF52833">
    <property type="entry name" value="Thioredoxin-like"/>
    <property type="match status" value="1"/>
</dbReference>
<dbReference type="Proteomes" id="UP001266357">
    <property type="component" value="Unassembled WGS sequence"/>
</dbReference>
<dbReference type="RefSeq" id="WP_311578285.1">
    <property type="nucleotide sequence ID" value="NZ_JAVRIF010000002.1"/>
</dbReference>
<dbReference type="PROSITE" id="PS51257">
    <property type="entry name" value="PROKAR_LIPOPROTEIN"/>
    <property type="match status" value="1"/>
</dbReference>
<dbReference type="InterPro" id="IPR036249">
    <property type="entry name" value="Thioredoxin-like_sf"/>
</dbReference>
<proteinExistence type="predicted"/>
<organism evidence="2 3">
    <name type="scientific">Thalassotalea castellviae</name>
    <dbReference type="NCBI Taxonomy" id="3075612"/>
    <lineage>
        <taxon>Bacteria</taxon>
        <taxon>Pseudomonadati</taxon>
        <taxon>Pseudomonadota</taxon>
        <taxon>Gammaproteobacteria</taxon>
        <taxon>Alteromonadales</taxon>
        <taxon>Colwelliaceae</taxon>
        <taxon>Thalassotalea</taxon>
    </lineage>
</organism>
<dbReference type="Pfam" id="PF14595">
    <property type="entry name" value="Thioredoxin_9"/>
    <property type="match status" value="1"/>
</dbReference>
<reference evidence="2 3" key="1">
    <citation type="submission" date="2023-09" db="EMBL/GenBank/DDBJ databases">
        <authorList>
            <person name="Rey-Velasco X."/>
        </authorList>
    </citation>
    <scope>NUCLEOTIDE SEQUENCE [LARGE SCALE GENOMIC DNA]</scope>
    <source>
        <strain evidence="2 3">W431</strain>
    </source>
</reference>
<evidence type="ECO:0000313" key="3">
    <source>
        <dbReference type="Proteomes" id="UP001266357"/>
    </source>
</evidence>
<feature type="signal peptide" evidence="1">
    <location>
        <begin position="1"/>
        <end position="23"/>
    </location>
</feature>
<sequence length="163" mass="18655">MNKVITKLILVASFSFLLGCVHTTEHDALAVGKIDAQALLSNYQSFHTPHRQFSLSDRQIALVKQWPRSVHIEVYFGTWCHDSQREVPKLLKILSHNQAVTYNLIALDYQKTEPTGVAIKDDIKFTPTFIVFQNKKELGRIIERPKTTLLNDLDEIIQLKGKL</sequence>
<feature type="chain" id="PRO_5046039653" evidence="1">
    <location>
        <begin position="24"/>
        <end position="163"/>
    </location>
</feature>
<accession>A0ABU2ZYK4</accession>
<keyword evidence="1" id="KW-0732">Signal</keyword>
<evidence type="ECO:0000313" key="2">
    <source>
        <dbReference type="EMBL" id="MDT0602994.1"/>
    </source>
</evidence>
<comment type="caution">
    <text evidence="2">The sequence shown here is derived from an EMBL/GenBank/DDBJ whole genome shotgun (WGS) entry which is preliminary data.</text>
</comment>
<evidence type="ECO:0000256" key="1">
    <source>
        <dbReference type="SAM" id="SignalP"/>
    </source>
</evidence>
<dbReference type="CDD" id="cd02947">
    <property type="entry name" value="TRX_family"/>
    <property type="match status" value="1"/>
</dbReference>
<protein>
    <submittedName>
        <fullName evidence="2">Thioredoxin family protein</fullName>
    </submittedName>
</protein>
<dbReference type="Gene3D" id="3.40.30.10">
    <property type="entry name" value="Glutaredoxin"/>
    <property type="match status" value="1"/>
</dbReference>
<dbReference type="EMBL" id="JAVRIF010000002">
    <property type="protein sequence ID" value="MDT0602994.1"/>
    <property type="molecule type" value="Genomic_DNA"/>
</dbReference>
<gene>
    <name evidence="2" type="ORF">RM573_05260</name>
</gene>
<keyword evidence="3" id="KW-1185">Reference proteome</keyword>